<accession>A0A165Y445</accession>
<evidence type="ECO:0000259" key="1">
    <source>
        <dbReference type="Pfam" id="PF12937"/>
    </source>
</evidence>
<dbReference type="Pfam" id="PF12937">
    <property type="entry name" value="F-box-like"/>
    <property type="match status" value="1"/>
</dbReference>
<dbReference type="EMBL" id="KV417706">
    <property type="protein sequence ID" value="KZP09185.1"/>
    <property type="molecule type" value="Genomic_DNA"/>
</dbReference>
<reference evidence="2 3" key="1">
    <citation type="journal article" date="2016" name="Mol. Biol. Evol.">
        <title>Comparative Genomics of Early-Diverging Mushroom-Forming Fungi Provides Insights into the Origins of Lignocellulose Decay Capabilities.</title>
        <authorList>
            <person name="Nagy L.G."/>
            <person name="Riley R."/>
            <person name="Tritt A."/>
            <person name="Adam C."/>
            <person name="Daum C."/>
            <person name="Floudas D."/>
            <person name="Sun H."/>
            <person name="Yadav J.S."/>
            <person name="Pangilinan J."/>
            <person name="Larsson K.H."/>
            <person name="Matsuura K."/>
            <person name="Barry K."/>
            <person name="Labutti K."/>
            <person name="Kuo R."/>
            <person name="Ohm R.A."/>
            <person name="Bhattacharya S.S."/>
            <person name="Shirouzu T."/>
            <person name="Yoshinaga Y."/>
            <person name="Martin F.M."/>
            <person name="Grigoriev I.V."/>
            <person name="Hibbett D.S."/>
        </authorList>
    </citation>
    <scope>NUCLEOTIDE SEQUENCE [LARGE SCALE GENOMIC DNA]</scope>
    <source>
        <strain evidence="2 3">CBS 109695</strain>
    </source>
</reference>
<evidence type="ECO:0000313" key="3">
    <source>
        <dbReference type="Proteomes" id="UP000076532"/>
    </source>
</evidence>
<dbReference type="AlphaFoldDB" id="A0A165Y445"/>
<sequence>ISELDREITRFQAAIKEIQSKRTSLQSFVNEHINLLNPTTHLPTEVLSRIFQHCIIVPWLGEALPALVVCQLDTTPLKVASVCRQWRNVALNTPQLWSSFSLRLLPDRTSRYIELASIWFSRSRNSPLSIRL</sequence>
<feature type="non-terminal residue" evidence="2">
    <location>
        <position position="132"/>
    </location>
</feature>
<keyword evidence="3" id="KW-1185">Reference proteome</keyword>
<dbReference type="Gene3D" id="1.20.1280.50">
    <property type="match status" value="1"/>
</dbReference>
<dbReference type="OrthoDB" id="2884925at2759"/>
<proteinExistence type="predicted"/>
<dbReference type="InterPro" id="IPR036047">
    <property type="entry name" value="F-box-like_dom_sf"/>
</dbReference>
<feature type="non-terminal residue" evidence="2">
    <location>
        <position position="1"/>
    </location>
</feature>
<evidence type="ECO:0000313" key="2">
    <source>
        <dbReference type="EMBL" id="KZP09185.1"/>
    </source>
</evidence>
<dbReference type="InterPro" id="IPR001810">
    <property type="entry name" value="F-box_dom"/>
</dbReference>
<name>A0A165Y445_9AGAM</name>
<protein>
    <recommendedName>
        <fullName evidence="1">F-box domain-containing protein</fullName>
    </recommendedName>
</protein>
<organism evidence="2 3">
    <name type="scientific">Athelia psychrophila</name>
    <dbReference type="NCBI Taxonomy" id="1759441"/>
    <lineage>
        <taxon>Eukaryota</taxon>
        <taxon>Fungi</taxon>
        <taxon>Dikarya</taxon>
        <taxon>Basidiomycota</taxon>
        <taxon>Agaricomycotina</taxon>
        <taxon>Agaricomycetes</taxon>
        <taxon>Agaricomycetidae</taxon>
        <taxon>Atheliales</taxon>
        <taxon>Atheliaceae</taxon>
        <taxon>Athelia</taxon>
    </lineage>
</organism>
<gene>
    <name evidence="2" type="ORF">FIBSPDRAFT_668832</name>
</gene>
<dbReference type="SUPFAM" id="SSF81383">
    <property type="entry name" value="F-box domain"/>
    <property type="match status" value="1"/>
</dbReference>
<feature type="domain" description="F-box" evidence="1">
    <location>
        <begin position="41"/>
        <end position="102"/>
    </location>
</feature>
<dbReference type="Proteomes" id="UP000076532">
    <property type="component" value="Unassembled WGS sequence"/>
</dbReference>